<dbReference type="RefSeq" id="WP_377423029.1">
    <property type="nucleotide sequence ID" value="NZ_JBNMRV010000035.1"/>
</dbReference>
<evidence type="ECO:0000313" key="1">
    <source>
        <dbReference type="EMBL" id="CAH0222548.1"/>
    </source>
</evidence>
<dbReference type="Gene3D" id="3.30.1330.30">
    <property type="match status" value="1"/>
</dbReference>
<gene>
    <name evidence="1" type="ORF">SRABI133_02435</name>
</gene>
<organism evidence="1 2">
    <name type="scientific">Peribacillus simplex</name>
    <dbReference type="NCBI Taxonomy" id="1478"/>
    <lineage>
        <taxon>Bacteria</taxon>
        <taxon>Bacillati</taxon>
        <taxon>Bacillota</taxon>
        <taxon>Bacilli</taxon>
        <taxon>Bacillales</taxon>
        <taxon>Bacillaceae</taxon>
        <taxon>Peribacillus</taxon>
    </lineage>
</organism>
<dbReference type="SUPFAM" id="SSF160515">
    <property type="entry name" value="YueI-like"/>
    <property type="match status" value="1"/>
</dbReference>
<dbReference type="InterPro" id="IPR012543">
    <property type="entry name" value="DUF1694"/>
</dbReference>
<evidence type="ECO:0000313" key="2">
    <source>
        <dbReference type="Proteomes" id="UP000789326"/>
    </source>
</evidence>
<reference evidence="1" key="1">
    <citation type="submission" date="2021-11" db="EMBL/GenBank/DDBJ databases">
        <authorList>
            <person name="Bulgarelli D."/>
        </authorList>
    </citation>
    <scope>NUCLEOTIDE SEQUENCE</scope>
    <source>
        <strain evidence="1">Bi133</strain>
    </source>
</reference>
<dbReference type="InterPro" id="IPR029064">
    <property type="entry name" value="Ribosomal_eL30-like_sf"/>
</dbReference>
<dbReference type="AlphaFoldDB" id="A0A9W4KUC4"/>
<dbReference type="Pfam" id="PF07997">
    <property type="entry name" value="DUF1694"/>
    <property type="match status" value="1"/>
</dbReference>
<name>A0A9W4KUC4_9BACI</name>
<proteinExistence type="predicted"/>
<protein>
    <recommendedName>
        <fullName evidence="3">DUF1694 domain-containing protein</fullName>
    </recommendedName>
</protein>
<dbReference type="Proteomes" id="UP000789326">
    <property type="component" value="Unassembled WGS sequence"/>
</dbReference>
<dbReference type="EMBL" id="CAKKMG010000029">
    <property type="protein sequence ID" value="CAH0222548.1"/>
    <property type="molecule type" value="Genomic_DNA"/>
</dbReference>
<evidence type="ECO:0008006" key="3">
    <source>
        <dbReference type="Google" id="ProtNLM"/>
    </source>
</evidence>
<comment type="caution">
    <text evidence="1">The sequence shown here is derived from an EMBL/GenBank/DDBJ whole genome shotgun (WGS) entry which is preliminary data.</text>
</comment>
<accession>A0A9W4KUC4</accession>
<sequence>MCNIKPRATFCFLAYLEMMGTIFGHITYIIEVKAEVGKELSRLKVEDYLEQGIHGPKEIKPGERREFLGTLRERVVIVLKKSQVFEKNVYPEIEQMMKQHPRSNLFLNGQMDYQYLGKYIKLAMSHNIPYKIVLNKDHNSELGLVLAEINAINKEEIYIEKQYHVQQVIKKKSFKAFFKRIVKKLLNKR</sequence>